<protein>
    <submittedName>
        <fullName evidence="1">Uncharacterized protein</fullName>
    </submittedName>
</protein>
<dbReference type="AlphaFoldDB" id="A0A6J4L6J4"/>
<gene>
    <name evidence="1" type="ORF">AVDCRST_MAG56-7446</name>
</gene>
<organism evidence="1">
    <name type="scientific">uncultured Cytophagales bacterium</name>
    <dbReference type="NCBI Taxonomy" id="158755"/>
    <lineage>
        <taxon>Bacteria</taxon>
        <taxon>Pseudomonadati</taxon>
        <taxon>Bacteroidota</taxon>
        <taxon>Sphingobacteriia</taxon>
        <taxon>Sphingobacteriales</taxon>
        <taxon>environmental samples</taxon>
    </lineage>
</organism>
<dbReference type="EMBL" id="CADCTQ010000585">
    <property type="protein sequence ID" value="CAA9323940.1"/>
    <property type="molecule type" value="Genomic_DNA"/>
</dbReference>
<sequence>DFGHCRPFFPISIFSISHLLLRGNSSRLQDANPGQAGM</sequence>
<evidence type="ECO:0000313" key="1">
    <source>
        <dbReference type="EMBL" id="CAA9323940.1"/>
    </source>
</evidence>
<reference evidence="1" key="1">
    <citation type="submission" date="2020-02" db="EMBL/GenBank/DDBJ databases">
        <authorList>
            <person name="Meier V. D."/>
        </authorList>
    </citation>
    <scope>NUCLEOTIDE SEQUENCE</scope>
    <source>
        <strain evidence="1">AVDCRST_MAG56</strain>
    </source>
</reference>
<feature type="non-terminal residue" evidence="1">
    <location>
        <position position="38"/>
    </location>
</feature>
<feature type="non-terminal residue" evidence="1">
    <location>
        <position position="1"/>
    </location>
</feature>
<accession>A0A6J4L6J4</accession>
<proteinExistence type="predicted"/>
<name>A0A6J4L6J4_9SPHI</name>